<gene>
    <name evidence="13" type="ORF">CJP73_14125</name>
</gene>
<evidence type="ECO:0000256" key="1">
    <source>
        <dbReference type="ARBA" id="ARBA00004651"/>
    </source>
</evidence>
<comment type="subcellular location">
    <subcellularLocation>
        <location evidence="1">Cell membrane</location>
        <topology evidence="1">Multi-pass membrane protein</topology>
    </subcellularLocation>
</comment>
<dbReference type="InterPro" id="IPR011014">
    <property type="entry name" value="MscS_channel_TM-2"/>
</dbReference>
<evidence type="ECO:0000256" key="2">
    <source>
        <dbReference type="ARBA" id="ARBA00008017"/>
    </source>
</evidence>
<dbReference type="SUPFAM" id="SSF50182">
    <property type="entry name" value="Sm-like ribonucleoproteins"/>
    <property type="match status" value="1"/>
</dbReference>
<dbReference type="GO" id="GO:0008381">
    <property type="term" value="F:mechanosensitive monoatomic ion channel activity"/>
    <property type="evidence" value="ECO:0007669"/>
    <property type="project" value="UniProtKB-ARBA"/>
</dbReference>
<accession>A0A3A1YPL6</accession>
<dbReference type="InterPro" id="IPR011066">
    <property type="entry name" value="MscS_channel_C_sf"/>
</dbReference>
<organism evidence="13 14">
    <name type="scientific">Neopusillimonas maritima</name>
    <dbReference type="NCBI Taxonomy" id="2026239"/>
    <lineage>
        <taxon>Bacteria</taxon>
        <taxon>Pseudomonadati</taxon>
        <taxon>Pseudomonadota</taxon>
        <taxon>Betaproteobacteria</taxon>
        <taxon>Burkholderiales</taxon>
        <taxon>Alcaligenaceae</taxon>
        <taxon>Neopusillimonas</taxon>
    </lineage>
</organism>
<keyword evidence="6 8" id="KW-0472">Membrane</keyword>
<dbReference type="Pfam" id="PF00924">
    <property type="entry name" value="MS_channel_2nd"/>
    <property type="match status" value="1"/>
</dbReference>
<feature type="transmembrane region" description="Helical" evidence="8">
    <location>
        <begin position="555"/>
        <end position="574"/>
    </location>
</feature>
<dbReference type="InterPro" id="IPR010920">
    <property type="entry name" value="LSM_dom_sf"/>
</dbReference>
<protein>
    <recommendedName>
        <fullName evidence="15">Mechanosensitive ion channel protein MscS</fullName>
    </recommendedName>
</protein>
<dbReference type="Pfam" id="PF21088">
    <property type="entry name" value="MS_channel_1st"/>
    <property type="match status" value="1"/>
</dbReference>
<evidence type="ECO:0000259" key="12">
    <source>
        <dbReference type="Pfam" id="PF21088"/>
    </source>
</evidence>
<dbReference type="SUPFAM" id="SSF82861">
    <property type="entry name" value="Mechanosensitive channel protein MscS (YggB), transmembrane region"/>
    <property type="match status" value="1"/>
</dbReference>
<dbReference type="PANTHER" id="PTHR30566:SF5">
    <property type="entry name" value="MECHANOSENSITIVE ION CHANNEL PROTEIN 1, MITOCHONDRIAL-RELATED"/>
    <property type="match status" value="1"/>
</dbReference>
<feature type="compositionally biased region" description="Basic and acidic residues" evidence="7">
    <location>
        <begin position="797"/>
        <end position="814"/>
    </location>
</feature>
<evidence type="ECO:0008006" key="15">
    <source>
        <dbReference type="Google" id="ProtNLM"/>
    </source>
</evidence>
<evidence type="ECO:0000313" key="14">
    <source>
        <dbReference type="Proteomes" id="UP000266206"/>
    </source>
</evidence>
<dbReference type="RefSeq" id="WP_119516874.1">
    <property type="nucleotide sequence ID" value="NZ_NQYH01000015.1"/>
</dbReference>
<dbReference type="Gene3D" id="1.10.287.1260">
    <property type="match status" value="1"/>
</dbReference>
<dbReference type="SUPFAM" id="SSF82689">
    <property type="entry name" value="Mechanosensitive channel protein MscS (YggB), C-terminal domain"/>
    <property type="match status" value="1"/>
</dbReference>
<feature type="chain" id="PRO_5017461181" description="Mechanosensitive ion channel protein MscS" evidence="9">
    <location>
        <begin position="29"/>
        <end position="814"/>
    </location>
</feature>
<evidence type="ECO:0000256" key="3">
    <source>
        <dbReference type="ARBA" id="ARBA00022475"/>
    </source>
</evidence>
<keyword evidence="5 8" id="KW-1133">Transmembrane helix</keyword>
<dbReference type="EMBL" id="NQYH01000015">
    <property type="protein sequence ID" value="RIY39555.1"/>
    <property type="molecule type" value="Genomic_DNA"/>
</dbReference>
<evidence type="ECO:0000313" key="13">
    <source>
        <dbReference type="EMBL" id="RIY39555.1"/>
    </source>
</evidence>
<comment type="similarity">
    <text evidence="2">Belongs to the MscS (TC 1.A.23) family.</text>
</comment>
<keyword evidence="3" id="KW-1003">Cell membrane</keyword>
<feature type="transmembrane region" description="Helical" evidence="8">
    <location>
        <begin position="453"/>
        <end position="474"/>
    </location>
</feature>
<feature type="transmembrane region" description="Helical" evidence="8">
    <location>
        <begin position="486"/>
        <end position="508"/>
    </location>
</feature>
<evidence type="ECO:0000256" key="8">
    <source>
        <dbReference type="SAM" id="Phobius"/>
    </source>
</evidence>
<keyword evidence="9" id="KW-0732">Signal</keyword>
<dbReference type="PROSITE" id="PS01246">
    <property type="entry name" value="UPF0003"/>
    <property type="match status" value="1"/>
</dbReference>
<name>A0A3A1YPL6_9BURK</name>
<dbReference type="InterPro" id="IPR049142">
    <property type="entry name" value="MS_channel_1st"/>
</dbReference>
<dbReference type="OrthoDB" id="9775207at2"/>
<keyword evidence="4 8" id="KW-0812">Transmembrane</keyword>
<dbReference type="InterPro" id="IPR006686">
    <property type="entry name" value="MscS_channel_CS"/>
</dbReference>
<comment type="caution">
    <text evidence="13">The sequence shown here is derived from an EMBL/GenBank/DDBJ whole genome shotgun (WGS) entry which is preliminary data.</text>
</comment>
<feature type="region of interest" description="Disordered" evidence="7">
    <location>
        <begin position="789"/>
        <end position="814"/>
    </location>
</feature>
<dbReference type="Proteomes" id="UP000266206">
    <property type="component" value="Unassembled WGS sequence"/>
</dbReference>
<feature type="domain" description="Mechanosensitive ion channel transmembrane helices 2/3" evidence="12">
    <location>
        <begin position="534"/>
        <end position="575"/>
    </location>
</feature>
<dbReference type="AlphaFoldDB" id="A0A3A1YPL6"/>
<reference evidence="13 14" key="1">
    <citation type="submission" date="2017-08" db="EMBL/GenBank/DDBJ databases">
        <title>Pusillimonas indicus sp. nov., a member of the family Alcaligenaceae isolated from surface seawater.</title>
        <authorList>
            <person name="Li J."/>
        </authorList>
    </citation>
    <scope>NUCLEOTIDE SEQUENCE [LARGE SCALE GENOMIC DNA]</scope>
    <source>
        <strain evidence="13 14">L52-1-41</strain>
    </source>
</reference>
<feature type="domain" description="Mechanosensitive ion channel MscS" evidence="10">
    <location>
        <begin position="577"/>
        <end position="642"/>
    </location>
</feature>
<evidence type="ECO:0000256" key="5">
    <source>
        <dbReference type="ARBA" id="ARBA00022989"/>
    </source>
</evidence>
<evidence type="ECO:0000256" key="4">
    <source>
        <dbReference type="ARBA" id="ARBA00022692"/>
    </source>
</evidence>
<dbReference type="InterPro" id="IPR023408">
    <property type="entry name" value="MscS_beta-dom_sf"/>
</dbReference>
<dbReference type="Pfam" id="PF21082">
    <property type="entry name" value="MS_channel_3rd"/>
    <property type="match status" value="1"/>
</dbReference>
<feature type="signal peptide" evidence="9">
    <location>
        <begin position="1"/>
        <end position="28"/>
    </location>
</feature>
<sequence>MTAFCNRHFWQCLFFFSLFFLWSAQAVAASWSGEWDSTWRHRAARITLEQTGDQVSGEYPLFGGTIKGSALGQELRGTWSEGGREGTFVAIMAGDGRTFTARFGTGEWLTAVRVSDDNQFMGYSIDQSSPAMTLYHFLAVMNAVGPGRMELQSEASHFIDFSTLPGQTISELDYTSLLFNVVNSMTFRVWEIQSDDNADTFTATLNQAGTSVSLDLKFLRRNGDWFIQALPIELLEDVLTRAQAAHASLLGERSGDLLSPRDTLKTLVRSFSYGGVDGAERAMETLNMADLSALAREYEGPRLARYVYRSLRRLGAITWQEVPDNPIRSEPYIFFEHPLGRIAIGPVLTKEGVIWQFTPDTLRTIRSLYAALDNLPANNIIELQAQPESLYFRTRDAIREMSPTFVRPVGVMELWQWLGLLLTLVVAYAVGKLVNLFFYGVLKRSGGDAHGPVVRGFFLWSFRVFSLGVALRLADRVLSFPDLVQVALVTISWSCIVLSLMVLTLLTIKLVAARIRNVETLKGNNITLVSFIAGILRIIVIVFAILMLADVLQVPYQSVLAGLGIGGLAVALAAQSTLQNFISGITLYFDKPIAVGDYCRFGDKTGTVEFIGMRSTRIRTLDRTLLTVPNSEFSNMQIENYAKRDSMFLNPIISLRYETTPDQLRYVLAELRKMLLSHPKVAADPLRVRFGGFGSHSLDISVFAYVMSVDYSEYLGIREDIYLRMMQIVSEAGTKLAVPSMVHYNATDSLPDADRVQASEAQVHQWREEGKLPFPDFAWQDKAEMRETLDYPPRGSAVKEELSDGPVHERKSGA</sequence>
<feature type="transmembrane region" description="Helical" evidence="8">
    <location>
        <begin position="414"/>
        <end position="441"/>
    </location>
</feature>
<dbReference type="Gene3D" id="3.30.70.100">
    <property type="match status" value="1"/>
</dbReference>
<feature type="domain" description="Mechanosensitive ion channel MscS C-terminal" evidence="11">
    <location>
        <begin position="653"/>
        <end position="733"/>
    </location>
</feature>
<evidence type="ECO:0000256" key="9">
    <source>
        <dbReference type="SAM" id="SignalP"/>
    </source>
</evidence>
<proteinExistence type="inferred from homology"/>
<evidence type="ECO:0000259" key="11">
    <source>
        <dbReference type="Pfam" id="PF21082"/>
    </source>
</evidence>
<dbReference type="PANTHER" id="PTHR30566">
    <property type="entry name" value="YNAI-RELATED MECHANOSENSITIVE ION CHANNEL"/>
    <property type="match status" value="1"/>
</dbReference>
<evidence type="ECO:0000256" key="6">
    <source>
        <dbReference type="ARBA" id="ARBA00023136"/>
    </source>
</evidence>
<evidence type="ECO:0000259" key="10">
    <source>
        <dbReference type="Pfam" id="PF00924"/>
    </source>
</evidence>
<evidence type="ECO:0000256" key="7">
    <source>
        <dbReference type="SAM" id="MobiDB-lite"/>
    </source>
</evidence>
<dbReference type="InterPro" id="IPR006685">
    <property type="entry name" value="MscS_channel_2nd"/>
</dbReference>
<dbReference type="InterPro" id="IPR049278">
    <property type="entry name" value="MS_channel_C"/>
</dbReference>
<dbReference type="Gene3D" id="2.30.30.60">
    <property type="match status" value="1"/>
</dbReference>
<dbReference type="GO" id="GO:0005886">
    <property type="term" value="C:plasma membrane"/>
    <property type="evidence" value="ECO:0007669"/>
    <property type="project" value="UniProtKB-SubCell"/>
</dbReference>
<feature type="transmembrane region" description="Helical" evidence="8">
    <location>
        <begin position="528"/>
        <end position="549"/>
    </location>
</feature>